<keyword evidence="2" id="KW-0964">Secreted</keyword>
<dbReference type="eggNOG" id="arCOG07561">
    <property type="taxonomic scope" value="Archaea"/>
</dbReference>
<evidence type="ECO:0000313" key="6">
    <source>
        <dbReference type="EMBL" id="EJN57754.1"/>
    </source>
</evidence>
<dbReference type="Pfam" id="PF18884">
    <property type="entry name" value="TSP3_bac"/>
    <property type="match status" value="5"/>
</dbReference>
<keyword evidence="3" id="KW-0732">Signal</keyword>
<feature type="region of interest" description="Disordered" evidence="5">
    <location>
        <begin position="310"/>
        <end position="329"/>
    </location>
</feature>
<dbReference type="Proteomes" id="UP000007813">
    <property type="component" value="Unassembled WGS sequence"/>
</dbReference>
<dbReference type="PATRIC" id="fig|1210908.3.peg.3696"/>
<dbReference type="InterPro" id="IPR011335">
    <property type="entry name" value="Restrct_endonuc-II-like"/>
</dbReference>
<keyword evidence="4" id="KW-0106">Calcium</keyword>
<dbReference type="InterPro" id="IPR028974">
    <property type="entry name" value="TSP_type-3_rpt"/>
</dbReference>
<dbReference type="AlphaFoldDB" id="J3JDS9"/>
<dbReference type="InterPro" id="IPR053180">
    <property type="entry name" value="Ca-binding_acidic-repeat"/>
</dbReference>
<evidence type="ECO:0000256" key="3">
    <source>
        <dbReference type="ARBA" id="ARBA00022729"/>
    </source>
</evidence>
<sequence>MSSLRRQLLVVMTCLLILIATIGDVTAHQQSTDSQFPPFSKFDAPNEHWTTSLSEDSSPNLHVNTSLGVTIKTHGDEDRELEIVEEPNRFRRSVAVSVGLRSKVVNIRSSRPISNATITFSLDDEEIHSDLVVYRFNSERQTFVALNSTQNPRVATVSAKTDELGTFAVLSKSVWDTQFEDEGSPSGDVILNNLSTESFHSQIIYLPQAESLILELTGVESTATPSNTASIELVGDSDELQIYGPNTQPVSTAGQVSVDISHFSGQQVTLALNTNSDSHLSVEAIRLVVDTDGDGLNDTRERIGIPTGVGVTLYTDPSSSDTDGDGLSDGDEVANVVSGSEGIYYLLTSNPRAFDSDGDGLSDYTERLESFTISRTTNAVSSRGAMYYQKSPDKSRQYLETFDTTPTDPLELDTDGDLLSDYSEWVVGTDPTAPDTDGDGLTDEYELQLETDPTIFDYQGPKVTRVSVEKRYRWLKFKKDYTIKYVVFDEARVQHTAIVDGQLVYGYQQYSQPPLVKYVKTTVVVPIHRTPRLEISATDLNGNRMTTVDLSDPSTSDTREDDSLAYYLLDGAYYEGILNGIVGFAVESLIEDPAELYRFVSGAFEDPLETGRELRETWSILTDRISLELISEALAASLEDGQAKYNSHAEGTQSYQAFSEGWKLGYVVFLVGVTVFTGGAAGTAKSGARGTGKVARASEAVSSADDVVGATKVLQRAGNTASSIVESLPVVGSRYQVWQLQRKLSVETLVDLSETDPKRISQFIRLGGDDGVEALEAHQSVRRLLSHSDSAIEPELQTQAALGVARASRHPDVTPEDVDRVATLLLDTKTDQEMLYRLVATDGPEATSVRYLARVQRTDLDGLVTLSSRANLGDEELQRIVRTLGENGADAPFFELENSFDELGTISRTQDTTVIDGIRHDTAVTVRYADDGDDYLRTTGRMPDADLSKLSNKEKGHLVEIEIAPRLLEQKGYTVLYSARHGRKGVTDSGIDLIARDSAGEIIVVETKYTSTRTGVGKDLFYSTRRTDTGESVGQMSDPWIRSAFDEIPHDEVALGAYDDVSRAINSGTYRKEAVIVQATESGHTITPSMRALEFDRVELVKLGIVA</sequence>
<dbReference type="InterPro" id="IPR059100">
    <property type="entry name" value="TSP3_bac"/>
</dbReference>
<protein>
    <submittedName>
        <fullName evidence="6">Uncharacterized protein</fullName>
    </submittedName>
</protein>
<accession>J3JDS9</accession>
<reference evidence="6 7" key="1">
    <citation type="journal article" date="2012" name="J. Bacteriol.">
        <title>Draft Genome Sequence of the Extremely Halophilic Archaeon Halogranum salarium B-1T.</title>
        <authorList>
            <person name="Kim K.K."/>
            <person name="Lee K.C."/>
            <person name="Lee J.S."/>
        </authorList>
    </citation>
    <scope>NUCLEOTIDE SEQUENCE [LARGE SCALE GENOMIC DNA]</scope>
    <source>
        <strain evidence="6 7">B-1</strain>
    </source>
</reference>
<dbReference type="EMBL" id="ALJD01000011">
    <property type="protein sequence ID" value="EJN57754.1"/>
    <property type="molecule type" value="Genomic_DNA"/>
</dbReference>
<evidence type="ECO:0000256" key="1">
    <source>
        <dbReference type="ARBA" id="ARBA00004613"/>
    </source>
</evidence>
<comment type="subcellular location">
    <subcellularLocation>
        <location evidence="1">Secreted</location>
    </subcellularLocation>
</comment>
<dbReference type="PANTHER" id="PTHR37467:SF1">
    <property type="entry name" value="EXPORTED CALCIUM-BINDING GLYCOPROTEIN"/>
    <property type="match status" value="1"/>
</dbReference>
<gene>
    <name evidence="6" type="ORF">HSB1_39020</name>
</gene>
<dbReference type="Gene3D" id="4.10.1080.10">
    <property type="entry name" value="TSP type-3 repeat"/>
    <property type="match status" value="1"/>
</dbReference>
<organism evidence="6 7">
    <name type="scientific">Halogranum salarium B-1</name>
    <dbReference type="NCBI Taxonomy" id="1210908"/>
    <lineage>
        <taxon>Archaea</taxon>
        <taxon>Methanobacteriati</taxon>
        <taxon>Methanobacteriota</taxon>
        <taxon>Stenosarchaea group</taxon>
        <taxon>Halobacteria</taxon>
        <taxon>Halobacteriales</taxon>
        <taxon>Haloferacaceae</taxon>
    </lineage>
</organism>
<evidence type="ECO:0000256" key="2">
    <source>
        <dbReference type="ARBA" id="ARBA00022525"/>
    </source>
</evidence>
<dbReference type="OrthoDB" id="253253at2157"/>
<evidence type="ECO:0000313" key="7">
    <source>
        <dbReference type="Proteomes" id="UP000007813"/>
    </source>
</evidence>
<dbReference type="CDD" id="cd20702">
    <property type="entry name" value="PoNe"/>
    <property type="match status" value="1"/>
</dbReference>
<comment type="caution">
    <text evidence="6">The sequence shown here is derived from an EMBL/GenBank/DDBJ whole genome shotgun (WGS) entry which is preliminary data.</text>
</comment>
<dbReference type="SUPFAM" id="SSF52980">
    <property type="entry name" value="Restriction endonuclease-like"/>
    <property type="match status" value="1"/>
</dbReference>
<name>J3JDS9_9EURY</name>
<dbReference type="GO" id="GO:0005509">
    <property type="term" value="F:calcium ion binding"/>
    <property type="evidence" value="ECO:0007669"/>
    <property type="project" value="InterPro"/>
</dbReference>
<dbReference type="PANTHER" id="PTHR37467">
    <property type="entry name" value="EXPORTED CALCIUM-BINDING GLYCOPROTEIN-RELATED"/>
    <property type="match status" value="1"/>
</dbReference>
<evidence type="ECO:0000256" key="5">
    <source>
        <dbReference type="SAM" id="MobiDB-lite"/>
    </source>
</evidence>
<proteinExistence type="predicted"/>
<dbReference type="RefSeq" id="WP_009377077.1">
    <property type="nucleotide sequence ID" value="NZ_ALJD01000011.1"/>
</dbReference>
<evidence type="ECO:0000256" key="4">
    <source>
        <dbReference type="ARBA" id="ARBA00022837"/>
    </source>
</evidence>